<name>A0A926GDL6_9RHOB</name>
<sequence>MGGGGGFAAGQFHEPDHGRQGLDDHPAGMQFALRYPPGIVATIAMIPAIRSGNHHAPSDPQSKTPATRLRAGVF</sequence>
<feature type="compositionally biased region" description="Basic and acidic residues" evidence="1">
    <location>
        <begin position="13"/>
        <end position="26"/>
    </location>
</feature>
<feature type="region of interest" description="Disordered" evidence="1">
    <location>
        <begin position="1"/>
        <end position="29"/>
    </location>
</feature>
<dbReference type="Proteomes" id="UP000608594">
    <property type="component" value="Unassembled WGS sequence"/>
</dbReference>
<feature type="region of interest" description="Disordered" evidence="1">
    <location>
        <begin position="51"/>
        <end position="74"/>
    </location>
</feature>
<gene>
    <name evidence="2" type="ORF">H4P12_01605</name>
</gene>
<reference evidence="2" key="1">
    <citation type="submission" date="2020-08" db="EMBL/GenBank/DDBJ databases">
        <title>Paracoccus amoyensis sp. nov., isolated from the surface seawater at coast of Xiamen, Fujian.</title>
        <authorList>
            <person name="Lyu L."/>
        </authorList>
    </citation>
    <scope>NUCLEOTIDE SEQUENCE</scope>
    <source>
        <strain evidence="2">11-3</strain>
    </source>
</reference>
<protein>
    <submittedName>
        <fullName evidence="2">Uncharacterized protein</fullName>
    </submittedName>
</protein>
<dbReference type="EMBL" id="JACOQL010000001">
    <property type="protein sequence ID" value="MBC9245434.1"/>
    <property type="molecule type" value="Genomic_DNA"/>
</dbReference>
<evidence type="ECO:0000313" key="3">
    <source>
        <dbReference type="Proteomes" id="UP000608594"/>
    </source>
</evidence>
<accession>A0A926GDL6</accession>
<dbReference type="AlphaFoldDB" id="A0A926GDL6"/>
<dbReference type="RefSeq" id="WP_187791836.1">
    <property type="nucleotide sequence ID" value="NZ_JACOQL010000001.1"/>
</dbReference>
<keyword evidence="3" id="KW-1185">Reference proteome</keyword>
<organism evidence="2 3">
    <name type="scientific">Paracoccus amoyensis</name>
    <dbReference type="NCBI Taxonomy" id="2760093"/>
    <lineage>
        <taxon>Bacteria</taxon>
        <taxon>Pseudomonadati</taxon>
        <taxon>Pseudomonadota</taxon>
        <taxon>Alphaproteobacteria</taxon>
        <taxon>Rhodobacterales</taxon>
        <taxon>Paracoccaceae</taxon>
        <taxon>Paracoccus</taxon>
    </lineage>
</organism>
<evidence type="ECO:0000256" key="1">
    <source>
        <dbReference type="SAM" id="MobiDB-lite"/>
    </source>
</evidence>
<comment type="caution">
    <text evidence="2">The sequence shown here is derived from an EMBL/GenBank/DDBJ whole genome shotgun (WGS) entry which is preliminary data.</text>
</comment>
<proteinExistence type="predicted"/>
<evidence type="ECO:0000313" key="2">
    <source>
        <dbReference type="EMBL" id="MBC9245434.1"/>
    </source>
</evidence>